<comment type="subunit">
    <text evidence="11">The basal body constitutes a major portion of the flagellar organelle and consists of four rings (L,P,S, and M) mounted on a central rod. The M ring is integral to the inner membrane of the cell and may be connected to the flagellar rod via the S ring. The S (supramembrane ring) lies just distal to the M ring. The L and P rings lie in the outer membrane and the periplasmic space, respectively.</text>
</comment>
<dbReference type="PANTHER" id="PTHR30046">
    <property type="entry name" value="FLAGELLAR M-RING PROTEIN"/>
    <property type="match status" value="1"/>
</dbReference>
<evidence type="ECO:0000256" key="13">
    <source>
        <dbReference type="SAM" id="MobiDB-lite"/>
    </source>
</evidence>
<dbReference type="OrthoDB" id="8554211at2"/>
<evidence type="ECO:0000256" key="8">
    <source>
        <dbReference type="ARBA" id="ARBA00022989"/>
    </source>
</evidence>
<feature type="region of interest" description="Disordered" evidence="13">
    <location>
        <begin position="506"/>
        <end position="534"/>
    </location>
</feature>
<gene>
    <name evidence="17" type="primary">fliF</name>
    <name evidence="17" type="ORF">KSP9073_02905</name>
</gene>
<dbReference type="NCBIfam" id="TIGR00206">
    <property type="entry name" value="fliF"/>
    <property type="match status" value="1"/>
</dbReference>
<dbReference type="PANTHER" id="PTHR30046:SF0">
    <property type="entry name" value="FLAGELLAR M-RING PROTEIN"/>
    <property type="match status" value="1"/>
</dbReference>
<evidence type="ECO:0000256" key="12">
    <source>
        <dbReference type="PIRNR" id="PIRNR004862"/>
    </source>
</evidence>
<keyword evidence="8 14" id="KW-1133">Transmembrane helix</keyword>
<dbReference type="GO" id="GO:0005886">
    <property type="term" value="C:plasma membrane"/>
    <property type="evidence" value="ECO:0007669"/>
    <property type="project" value="UniProtKB-SubCell"/>
</dbReference>
<dbReference type="Proteomes" id="UP000244934">
    <property type="component" value="Unassembled WGS sequence"/>
</dbReference>
<accession>A0A2R8CPM5</accession>
<dbReference type="GO" id="GO:0003774">
    <property type="term" value="F:cytoskeletal motor activity"/>
    <property type="evidence" value="ECO:0007669"/>
    <property type="project" value="InterPro"/>
</dbReference>
<organism evidence="17 18">
    <name type="scientific">Kushneria phyllosphaerae</name>
    <dbReference type="NCBI Taxonomy" id="2100822"/>
    <lineage>
        <taxon>Bacteria</taxon>
        <taxon>Pseudomonadati</taxon>
        <taxon>Pseudomonadota</taxon>
        <taxon>Gammaproteobacteria</taxon>
        <taxon>Oceanospirillales</taxon>
        <taxon>Halomonadaceae</taxon>
        <taxon>Kushneria</taxon>
    </lineage>
</organism>
<keyword evidence="17" id="KW-0966">Cell projection</keyword>
<dbReference type="GO" id="GO:0071973">
    <property type="term" value="P:bacterial-type flagellum-dependent cell motility"/>
    <property type="evidence" value="ECO:0007669"/>
    <property type="project" value="InterPro"/>
</dbReference>
<reference evidence="18" key="1">
    <citation type="submission" date="2018-03" db="EMBL/GenBank/DDBJ databases">
        <authorList>
            <person name="Navarro De La Torre S."/>
        </authorList>
    </citation>
    <scope>NUCLEOTIDE SEQUENCE [LARGE SCALE GENOMIC DNA]</scope>
    <source>
        <strain evidence="18">EAod3</strain>
    </source>
</reference>
<name>A0A2R8CPM5_9GAMM</name>
<feature type="domain" description="Flagellar M-ring N-terminal" evidence="15">
    <location>
        <begin position="47"/>
        <end position="222"/>
    </location>
</feature>
<evidence type="ECO:0000259" key="16">
    <source>
        <dbReference type="Pfam" id="PF08345"/>
    </source>
</evidence>
<dbReference type="EMBL" id="ONZI01000004">
    <property type="protein sequence ID" value="SPJ34858.1"/>
    <property type="molecule type" value="Genomic_DNA"/>
</dbReference>
<evidence type="ECO:0000256" key="11">
    <source>
        <dbReference type="ARBA" id="ARBA00025936"/>
    </source>
</evidence>
<evidence type="ECO:0000256" key="9">
    <source>
        <dbReference type="ARBA" id="ARBA00023136"/>
    </source>
</evidence>
<dbReference type="Pfam" id="PF08345">
    <property type="entry name" value="YscJ_FliF_C"/>
    <property type="match status" value="1"/>
</dbReference>
<feature type="transmembrane region" description="Helical" evidence="14">
    <location>
        <begin position="26"/>
        <end position="46"/>
    </location>
</feature>
<feature type="compositionally biased region" description="Polar residues" evidence="13">
    <location>
        <begin position="356"/>
        <end position="373"/>
    </location>
</feature>
<keyword evidence="9 14" id="KW-0472">Membrane</keyword>
<evidence type="ECO:0000313" key="17">
    <source>
        <dbReference type="EMBL" id="SPJ34858.1"/>
    </source>
</evidence>
<feature type="region of interest" description="Disordered" evidence="13">
    <location>
        <begin position="278"/>
        <end position="373"/>
    </location>
</feature>
<dbReference type="InterPro" id="IPR045851">
    <property type="entry name" value="AMP-bd_C_sf"/>
</dbReference>
<dbReference type="Gene3D" id="3.30.300.30">
    <property type="match status" value="1"/>
</dbReference>
<evidence type="ECO:0000256" key="2">
    <source>
        <dbReference type="ARBA" id="ARBA00004117"/>
    </source>
</evidence>
<evidence type="ECO:0000313" key="18">
    <source>
        <dbReference type="Proteomes" id="UP000244934"/>
    </source>
</evidence>
<evidence type="ECO:0000256" key="7">
    <source>
        <dbReference type="ARBA" id="ARBA00022692"/>
    </source>
</evidence>
<evidence type="ECO:0000256" key="1">
    <source>
        <dbReference type="ARBA" id="ARBA00003820"/>
    </source>
</evidence>
<comment type="similarity">
    <text evidence="4 12">Belongs to the FliF family.</text>
</comment>
<dbReference type="InterPro" id="IPR043427">
    <property type="entry name" value="YscJ/FliF"/>
</dbReference>
<sequence length="583" mass="63250">MSAQATQGTDQKLSGLMDRLKANPRLPLIVAGAAVIAILVVLFLWARAPDYRVLFSNLSDSDGGVIIARLDQMQVPYRFSEGGQAILIPAESVEQTRMALASEGLPKGGGVGFELMDGQSFGISQFAEHVNYQRALEGELARSIESIDSVQTARVHLALPQESVFVRDRRQPSSSVILTLYRNRAVSEGQVNAITHLVSASVSNLPVNQVTVVDQNGNLLSQPAGNDTRNLNDAQLKYTAQVEESYRKRIENLLSTIVGHSNVRAQVTASIDFSVGEHTQETYDPNQDPNQASVRSIQSSESEQSGSSGIGGVPGALSNQPAPTVPSPVENAAGNGQNQNNAQQDNGQNEDGEETATAQAPTGPRSTSQSSTTNYEINRVIRHVQEDTGQVQRLSVAVVVNYRNQTGEDGQTEMIALSEDEMAQIQRLVREGMGYSETRGDSLEVVNAAFSQQAEAQAPTLAWYENPEIISLAKTLGRYLLIAIVAFILWRKLLKPLVERQQAMQAPAGATATGSNGTLLATAGDDEEEDETPEADIAEQIAKKQKRRQRIEHETLLSTVRDQAQKDPRMVAMIIRGWINGKD</sequence>
<dbReference type="PRINTS" id="PR01009">
    <property type="entry name" value="FLGMRINGFLIF"/>
</dbReference>
<evidence type="ECO:0000256" key="5">
    <source>
        <dbReference type="ARBA" id="ARBA00017949"/>
    </source>
</evidence>
<feature type="domain" description="Flagellar M-ring C-terminal" evidence="16">
    <location>
        <begin position="254"/>
        <end position="450"/>
    </location>
</feature>
<comment type="subcellular location">
    <subcellularLocation>
        <location evidence="2 12">Bacterial flagellum basal body</location>
    </subcellularLocation>
    <subcellularLocation>
        <location evidence="3">Cell membrane</location>
        <topology evidence="3">Multi-pass membrane protein</topology>
    </subcellularLocation>
</comment>
<feature type="compositionally biased region" description="Low complexity" evidence="13">
    <location>
        <begin position="296"/>
        <end position="307"/>
    </location>
</feature>
<dbReference type="RefSeq" id="WP_108843657.1">
    <property type="nucleotide sequence ID" value="NZ_ONZI01000004.1"/>
</dbReference>
<evidence type="ECO:0000256" key="14">
    <source>
        <dbReference type="SAM" id="Phobius"/>
    </source>
</evidence>
<protein>
    <recommendedName>
        <fullName evidence="5 12">Flagellar M-ring protein</fullName>
    </recommendedName>
</protein>
<keyword evidence="6" id="KW-1003">Cell membrane</keyword>
<evidence type="ECO:0000256" key="10">
    <source>
        <dbReference type="ARBA" id="ARBA00023143"/>
    </source>
</evidence>
<dbReference type="PIRSF" id="PIRSF004862">
    <property type="entry name" value="FliF"/>
    <property type="match status" value="1"/>
</dbReference>
<keyword evidence="10 12" id="KW-0975">Bacterial flagellum</keyword>
<feature type="compositionally biased region" description="Low complexity" evidence="13">
    <location>
        <begin position="331"/>
        <end position="347"/>
    </location>
</feature>
<feature type="compositionally biased region" description="Acidic residues" evidence="13">
    <location>
        <begin position="524"/>
        <end position="534"/>
    </location>
</feature>
<evidence type="ECO:0000256" key="3">
    <source>
        <dbReference type="ARBA" id="ARBA00004651"/>
    </source>
</evidence>
<proteinExistence type="inferred from homology"/>
<dbReference type="InterPro" id="IPR013556">
    <property type="entry name" value="Flag_M-ring_C"/>
</dbReference>
<dbReference type="InterPro" id="IPR000067">
    <property type="entry name" value="FlgMring_FliF"/>
</dbReference>
<evidence type="ECO:0000259" key="15">
    <source>
        <dbReference type="Pfam" id="PF01514"/>
    </source>
</evidence>
<dbReference type="AlphaFoldDB" id="A0A2R8CPM5"/>
<keyword evidence="17" id="KW-0282">Flagellum</keyword>
<feature type="compositionally biased region" description="Polar residues" evidence="13">
    <location>
        <begin position="282"/>
        <end position="295"/>
    </location>
</feature>
<keyword evidence="7 14" id="KW-0812">Transmembrane</keyword>
<keyword evidence="18" id="KW-1185">Reference proteome</keyword>
<keyword evidence="17" id="KW-0969">Cilium</keyword>
<evidence type="ECO:0000256" key="6">
    <source>
        <dbReference type="ARBA" id="ARBA00022475"/>
    </source>
</evidence>
<dbReference type="InterPro" id="IPR006182">
    <property type="entry name" value="FliF_N_dom"/>
</dbReference>
<comment type="function">
    <text evidence="1 12">The M ring may be actively involved in energy transduction.</text>
</comment>
<dbReference type="Pfam" id="PF01514">
    <property type="entry name" value="YscJ_FliF"/>
    <property type="match status" value="1"/>
</dbReference>
<dbReference type="GO" id="GO:0009431">
    <property type="term" value="C:bacterial-type flagellum basal body, MS ring"/>
    <property type="evidence" value="ECO:0007669"/>
    <property type="project" value="InterPro"/>
</dbReference>
<evidence type="ECO:0000256" key="4">
    <source>
        <dbReference type="ARBA" id="ARBA00007971"/>
    </source>
</evidence>